<sequence>MAQNPDFKDLDELALEGGEENRDFSWEKHYPGDQGLQLQQRQRQQREEEQRRELQKSAESAYLSGEETEDEPAGPRPPVTATVSGLESGTESEGPRAMHASSSGLDISGPSAATASLPIATAGPAQGPWPYAQQAALNLGLGKAKVLATLPKPAPKKRAPTGKPRAGGGLSLKLLIDEGILWPGENVLSVEYKATMTYASLTEEGKILCKINGEPMSFDSPSAFSIYLKRLVNPSRKADDGWKTVKFAGKFLEQYKLELARRRYGNGAPGAASQAGSMATTASGASDGGASAGVSGWSGEDGPPAKKARLDSSLAKSQLKLKVPKPKSTTPKASFSLHRPEANGHILHGEQSEYARGRPKRQVKAPSRLGLNVEDPHQMVQPDKYSGTPGSGAAGAQPFRIEVSPAAQLMMDFHAHLNLNEIIGILGGTWHEEERVIRVHRAFPVRELQTEDDSINVEMDPEDEFAVREEIQQKHQLRCVGWYHSHPTFQTLPSIIDIHNQVTQQHAHRSEEAEPYVAAIVGPYDKRLADAQSSLAWFYVEHPRGKLPTPEQDPMQAGCTAMALEVTTVEDQARDAGLLNLPQGEMHQLAKRYADQPTRAEMRDVWKEGITNIEKLKASLVTRLPASWSQKLLREFFMKMEAVVMATWNVFAPQQRMAREAAQASDTEDEAEAAAVAHAREDEPEISDLTADADPKAGRNGDLDDTAGKAGRAAAGDDEEPEISGSTQEALDGGAKGRGPGPRRADVDEEMVDEELSVASSQATE</sequence>
<feature type="compositionally biased region" description="Basic and acidic residues" evidence="1">
    <location>
        <begin position="1"/>
        <end position="11"/>
    </location>
</feature>
<dbReference type="Gene3D" id="3.40.140.10">
    <property type="entry name" value="Cytidine Deaminase, domain 2"/>
    <property type="match status" value="1"/>
</dbReference>
<name>A0AAW1PLA2_9CHLO</name>
<feature type="region of interest" description="Disordered" evidence="1">
    <location>
        <begin position="659"/>
        <end position="765"/>
    </location>
</feature>
<dbReference type="Pfam" id="PF18755">
    <property type="entry name" value="RAMA"/>
    <property type="match status" value="1"/>
</dbReference>
<dbReference type="GO" id="GO:0008237">
    <property type="term" value="F:metallopeptidase activity"/>
    <property type="evidence" value="ECO:0007669"/>
    <property type="project" value="InterPro"/>
</dbReference>
<evidence type="ECO:0000313" key="3">
    <source>
        <dbReference type="EMBL" id="KAK9809210.1"/>
    </source>
</evidence>
<gene>
    <name evidence="3" type="ORF">WJX72_011487</name>
</gene>
<protein>
    <recommendedName>
        <fullName evidence="2">MPN domain-containing protein</fullName>
    </recommendedName>
</protein>
<dbReference type="InterPro" id="IPR040843">
    <property type="entry name" value="RAMA"/>
</dbReference>
<feature type="compositionally biased region" description="Basic and acidic residues" evidence="1">
    <location>
        <begin position="19"/>
        <end position="31"/>
    </location>
</feature>
<dbReference type="AlphaFoldDB" id="A0AAW1PLA2"/>
<proteinExistence type="predicted"/>
<feature type="region of interest" description="Disordered" evidence="1">
    <location>
        <begin position="266"/>
        <end position="336"/>
    </location>
</feature>
<organism evidence="3 4">
    <name type="scientific">[Myrmecia] bisecta</name>
    <dbReference type="NCBI Taxonomy" id="41462"/>
    <lineage>
        <taxon>Eukaryota</taxon>
        <taxon>Viridiplantae</taxon>
        <taxon>Chlorophyta</taxon>
        <taxon>core chlorophytes</taxon>
        <taxon>Trebouxiophyceae</taxon>
        <taxon>Trebouxiales</taxon>
        <taxon>Trebouxiaceae</taxon>
        <taxon>Myrmecia</taxon>
    </lineage>
</organism>
<dbReference type="PANTHER" id="PTHR10410">
    <property type="entry name" value="EUKARYOTIC TRANSLATION INITIATION FACTOR 3 -RELATED"/>
    <property type="match status" value="1"/>
</dbReference>
<reference evidence="3 4" key="1">
    <citation type="journal article" date="2024" name="Nat. Commun.">
        <title>Phylogenomics reveals the evolutionary origins of lichenization in chlorophyte algae.</title>
        <authorList>
            <person name="Puginier C."/>
            <person name="Libourel C."/>
            <person name="Otte J."/>
            <person name="Skaloud P."/>
            <person name="Haon M."/>
            <person name="Grisel S."/>
            <person name="Petersen M."/>
            <person name="Berrin J.G."/>
            <person name="Delaux P.M."/>
            <person name="Dal Grande F."/>
            <person name="Keller J."/>
        </authorList>
    </citation>
    <scope>NUCLEOTIDE SEQUENCE [LARGE SCALE GENOMIC DNA]</scope>
    <source>
        <strain evidence="3 4">SAG 2043</strain>
    </source>
</reference>
<dbReference type="SUPFAM" id="SSF102712">
    <property type="entry name" value="JAB1/MPN domain"/>
    <property type="match status" value="1"/>
</dbReference>
<feature type="compositionally biased region" description="Polar residues" evidence="1">
    <location>
        <begin position="81"/>
        <end position="91"/>
    </location>
</feature>
<feature type="compositionally biased region" description="Low complexity" evidence="1">
    <location>
        <begin position="270"/>
        <end position="285"/>
    </location>
</feature>
<feature type="domain" description="MPN" evidence="2">
    <location>
        <begin position="401"/>
        <end position="543"/>
    </location>
</feature>
<dbReference type="Proteomes" id="UP001489004">
    <property type="component" value="Unassembled WGS sequence"/>
</dbReference>
<feature type="compositionally biased region" description="Basic and acidic residues" evidence="1">
    <location>
        <begin position="693"/>
        <end position="702"/>
    </location>
</feature>
<dbReference type="InterPro" id="IPR037518">
    <property type="entry name" value="MPN"/>
</dbReference>
<evidence type="ECO:0000256" key="1">
    <source>
        <dbReference type="SAM" id="MobiDB-lite"/>
    </source>
</evidence>
<dbReference type="PROSITE" id="PS50249">
    <property type="entry name" value="MPN"/>
    <property type="match status" value="1"/>
</dbReference>
<dbReference type="EMBL" id="JALJOR010000011">
    <property type="protein sequence ID" value="KAK9809210.1"/>
    <property type="molecule type" value="Genomic_DNA"/>
</dbReference>
<dbReference type="InterPro" id="IPR000555">
    <property type="entry name" value="JAMM/MPN+_dom"/>
</dbReference>
<feature type="compositionally biased region" description="Acidic residues" evidence="1">
    <location>
        <begin position="747"/>
        <end position="756"/>
    </location>
</feature>
<accession>A0AAW1PLA2</accession>
<keyword evidence="4" id="KW-1185">Reference proteome</keyword>
<dbReference type="Pfam" id="PF01398">
    <property type="entry name" value="JAB"/>
    <property type="match status" value="1"/>
</dbReference>
<evidence type="ECO:0000313" key="4">
    <source>
        <dbReference type="Proteomes" id="UP001489004"/>
    </source>
</evidence>
<dbReference type="InterPro" id="IPR050242">
    <property type="entry name" value="JAMM_MPN+_peptidase_M67A"/>
</dbReference>
<feature type="compositionally biased region" description="Basic and acidic residues" evidence="1">
    <location>
        <begin position="44"/>
        <end position="56"/>
    </location>
</feature>
<comment type="caution">
    <text evidence="3">The sequence shown here is derived from an EMBL/GenBank/DDBJ whole genome shotgun (WGS) entry which is preliminary data.</text>
</comment>
<evidence type="ECO:0000259" key="2">
    <source>
        <dbReference type="PROSITE" id="PS50249"/>
    </source>
</evidence>
<feature type="region of interest" description="Disordered" evidence="1">
    <location>
        <begin position="1"/>
        <end position="109"/>
    </location>
</feature>
<dbReference type="SMART" id="SM00232">
    <property type="entry name" value="JAB_MPN"/>
    <property type="match status" value="1"/>
</dbReference>